<dbReference type="Proteomes" id="UP001267426">
    <property type="component" value="Unassembled WGS sequence"/>
</dbReference>
<sequence>MGGVGVCRHNHSPESLFRRRPAHEPSPASTQGRGGERGGSAPVGEASPAPPALALVVYALCGHGRGHSSRAAAVAEALRARGHRVRFAADAPAADRLAQEGSGPVHRVPALRQVLRGNRVRYLATARANLDLTWRSPEIIAEAEAWLASVEADVVVSDHEPFVARAARRLGVPVVALSHQLVLTEARPRVPLRHALSAVGTRLGIGVLAPPRPDGVVVPSFFFPPPRAGSRAVFVPPILRDDVLAVRPEPGDRVLVYVNEGAGLEPLVRTLGAVDAAFDVYGLDPGQAAPPNVRLRPPSRAGFLADLGAARAVVATAGFTLLSEALHLGVPVLALPNRGFFEQVVNALALRDAGRGGAVVGRPPRPSDVAVFLDRAAGLRRPAQTAAEGRAGRERAADAIEAVVSGAGRPAPTRAPVRPEVA</sequence>
<gene>
    <name evidence="2" type="ORF">RM540_14055</name>
</gene>
<protein>
    <submittedName>
        <fullName evidence="2">Glycosyltransferase family protein</fullName>
    </submittedName>
</protein>
<dbReference type="PANTHER" id="PTHR21015:SF22">
    <property type="entry name" value="GLYCOSYLTRANSFERASE"/>
    <property type="match status" value="1"/>
</dbReference>
<comment type="caution">
    <text evidence="2">The sequence shown here is derived from an EMBL/GenBank/DDBJ whole genome shotgun (WGS) entry which is preliminary data.</text>
</comment>
<dbReference type="PANTHER" id="PTHR21015">
    <property type="entry name" value="UDP-N-ACETYLGLUCOSAMINE--N-ACETYLMURAMYL-(PENTAPEPTIDE) PYROPHOSPHORYL-UNDECAPRENOL N-ACETYLGLUCOSAMINE TRANSFERASE 1"/>
    <property type="match status" value="1"/>
</dbReference>
<organism evidence="2 3">
    <name type="scientific">Rubrivirga litoralis</name>
    <dbReference type="NCBI Taxonomy" id="3075598"/>
    <lineage>
        <taxon>Bacteria</taxon>
        <taxon>Pseudomonadati</taxon>
        <taxon>Rhodothermota</taxon>
        <taxon>Rhodothermia</taxon>
        <taxon>Rhodothermales</taxon>
        <taxon>Rubricoccaceae</taxon>
        <taxon>Rubrivirga</taxon>
    </lineage>
</organism>
<name>A0ABU3BUA5_9BACT</name>
<proteinExistence type="predicted"/>
<reference evidence="2 3" key="1">
    <citation type="submission" date="2023-09" db="EMBL/GenBank/DDBJ databases">
        <authorList>
            <person name="Rey-Velasco X."/>
        </authorList>
    </citation>
    <scope>NUCLEOTIDE SEQUENCE [LARGE SCALE GENOMIC DNA]</scope>
    <source>
        <strain evidence="2 3">F394</strain>
    </source>
</reference>
<dbReference type="Gene3D" id="3.40.50.2000">
    <property type="entry name" value="Glycogen Phosphorylase B"/>
    <property type="match status" value="2"/>
</dbReference>
<dbReference type="EMBL" id="JAVRHT010000041">
    <property type="protein sequence ID" value="MDT0632877.1"/>
    <property type="molecule type" value="Genomic_DNA"/>
</dbReference>
<keyword evidence="3" id="KW-1185">Reference proteome</keyword>
<feature type="region of interest" description="Disordered" evidence="1">
    <location>
        <begin position="1"/>
        <end position="46"/>
    </location>
</feature>
<evidence type="ECO:0000313" key="2">
    <source>
        <dbReference type="EMBL" id="MDT0632877.1"/>
    </source>
</evidence>
<dbReference type="Pfam" id="PF13528">
    <property type="entry name" value="Glyco_trans_1_3"/>
    <property type="match status" value="1"/>
</dbReference>
<evidence type="ECO:0000256" key="1">
    <source>
        <dbReference type="SAM" id="MobiDB-lite"/>
    </source>
</evidence>
<evidence type="ECO:0000313" key="3">
    <source>
        <dbReference type="Proteomes" id="UP001267426"/>
    </source>
</evidence>
<dbReference type="RefSeq" id="WP_311665247.1">
    <property type="nucleotide sequence ID" value="NZ_JAVRHT010000041.1"/>
</dbReference>
<dbReference type="SUPFAM" id="SSF53756">
    <property type="entry name" value="UDP-Glycosyltransferase/glycogen phosphorylase"/>
    <property type="match status" value="1"/>
</dbReference>
<accession>A0ABU3BUA5</accession>